<feature type="region of interest" description="Disordered" evidence="1">
    <location>
        <begin position="446"/>
        <end position="467"/>
    </location>
</feature>
<feature type="region of interest" description="Disordered" evidence="1">
    <location>
        <begin position="164"/>
        <end position="183"/>
    </location>
</feature>
<protein>
    <submittedName>
        <fullName evidence="2">Uncharacterized protein</fullName>
    </submittedName>
</protein>
<evidence type="ECO:0000313" key="2">
    <source>
        <dbReference type="EMBL" id="CAI2364707.1"/>
    </source>
</evidence>
<accession>A0AAD1U9B2</accession>
<dbReference type="Proteomes" id="UP001295684">
    <property type="component" value="Unassembled WGS sequence"/>
</dbReference>
<gene>
    <name evidence="2" type="ORF">ECRASSUSDP1_LOCUS6053</name>
</gene>
<sequence>MEPHPYQKSYTPERSRSVIKNAHYWKNSSWKTLSQDTDSNSKIYSNQIFLQNSQNRNAARKNATFTTPYGRFAKTPSMIRNSSSQPPGCHHPTHPKHTPTQSQHLSKNLENEFESMLELKCKRRKKTTQDKRSMSVHRIDDKLINEIIDFTRNLKPTKIPVRKFPKSLPKLRPNLQNNTRNDSINYSIDHPEESPIINKQNPQILIMPNVVQTDLPDPKTLISQLKKRNHAALHSQKQIPPFPIPDPLKSQEAAHKRLLTSQDLLDIPKPDNTIEARLEKFLEQLDSVTEEMYFTLPQTCTKKNRKRSYMNRTTGKEGILKGRKRFSQLGNELSVNVNMCEEVENMLEMEKNRRHSTQINKDSFLIRRKSFNPDLVNRLNSFDPNIHLTSKLTRKKTSQLSIDATFSKTSNLKSHTYKAPNSPHRQKTLKPTKILLSKAATNLHRAKNSLPSHDQSNTGKRQEVIGDKEQKVKVEMGSKEWRRKVQKNRKQMMQMKRKWEEEKKQLNQIDFSQGSEPPLQSIDDQDSQKSKAHNGILLTENIFTGEAHDAEYAQMADHEQDIRKNRAEKGANQEINDTKMLEAELTSEVNAKKQFYQVAKNVLNSGMLDKFLGVKFSKTEKKKYTKNNVKNKLAQMKFIQKCKEENVLAVPVINKLKEKKLILENYRMNEGLAKALEAAIEELAEYIEVIALKSNDMNDASLSKIINGVSSNPYMKTLKIENNKLDEECAKSLKALLCEFDEKLGRRKKSHIESISVHDCFMRPINIEIFTSSLPDNRTIKELVLTTVKLNSLSTKNICTFISENYSLRKLDLSWNEIFMSDLGNLTESIGNVTHIQYLSLAAVPFSGPNNTKMATHLSTILRKSLVHCDLSGCNLSHECCLILAKAMRYSRTLVAIHLSANNMSSYTKEEMMDVFTEKSSEIERTETLSNLPSKVQNSPSNDYKLKVSMQRQRRMQRTSINKNNAGVKETIDDRVIFTRILGHIEIKGSHRWKLTKKCWICAKWNYTVFIANKRVMDKLMNKNFDTLKYKQAIENARNNEEMTVISSTPEISGSFTSWKPIKMMPILDYCEYVSRNGLPSTRFYIEADGSMYNKLARAFTRDIQLIMKKKFCLRKVEEPTVYKIRDDIISQKKVIEEEERKREEELYTTKLVKKKSIKKKKNDTNPNPSLTLKDKAGLEHEENNQGSFEPEEERFGFERWTAIAKKFFDTEKAIEVFNLCDIFELHYQSNSRTIKSEKSNSHDEEYYIYADYLPPEKHEFCIDLNPTRSAEDNLYHFSFVVPFRDSEHKVKEKRVKKRMVLHKFIKKNSVFRAWKEDNQDRLSRAFELDMHHSKIAKFTGTKDVYEEVTDVLYKHTRKIKDLFTYGIGNSSFPSISWLDFCDMCKTWKIVDKNLKFSTIDRVFIVTNFEEVEQEDNPDRDLCRYEFYEIIARLAREKYYNTKIYSSLAEATERFLEDIFDRCDHYWSWQKWREEKLWTYRVDQLFKANLPQLQKIYKSYHNHGKKWMDLDDVTDLITRAMPEIVNTTEKANNEESKLNEKFKSKSKVGKDEDDSLKPKNIITLSYCYSKMTVIDEMGGDKDNYDRLQFVEFLEFIGRIANTIDSPIPSSLTSPSTHSSSHHLGPKLCTKIFKVLSKIFSLYNTTPLPAQSHLEVYSESDSEPYKS</sequence>
<dbReference type="InterPro" id="IPR032675">
    <property type="entry name" value="LRR_dom_sf"/>
</dbReference>
<dbReference type="PANTHER" id="PTHR24114:SF2">
    <property type="entry name" value="F-BOX DOMAIN-CONTAINING PROTEIN-RELATED"/>
    <property type="match status" value="1"/>
</dbReference>
<reference evidence="2" key="1">
    <citation type="submission" date="2023-07" db="EMBL/GenBank/DDBJ databases">
        <authorList>
            <consortium name="AG Swart"/>
            <person name="Singh M."/>
            <person name="Singh A."/>
            <person name="Seah K."/>
            <person name="Emmerich C."/>
        </authorList>
    </citation>
    <scope>NUCLEOTIDE SEQUENCE</scope>
    <source>
        <strain evidence="2">DP1</strain>
    </source>
</reference>
<comment type="caution">
    <text evidence="2">The sequence shown here is derived from an EMBL/GenBank/DDBJ whole genome shotgun (WGS) entry which is preliminary data.</text>
</comment>
<feature type="compositionally biased region" description="Basic residues" evidence="1">
    <location>
        <begin position="481"/>
        <end position="490"/>
    </location>
</feature>
<feature type="region of interest" description="Disordered" evidence="1">
    <location>
        <begin position="1529"/>
        <end position="1554"/>
    </location>
</feature>
<feature type="region of interest" description="Disordered" evidence="1">
    <location>
        <begin position="479"/>
        <end position="531"/>
    </location>
</feature>
<name>A0AAD1U9B2_EUPCR</name>
<dbReference type="PANTHER" id="PTHR24114">
    <property type="entry name" value="LEUCINE RICH REPEAT FAMILY PROTEIN"/>
    <property type="match status" value="1"/>
</dbReference>
<feature type="compositionally biased region" description="Polar residues" evidence="1">
    <location>
        <begin position="506"/>
        <end position="515"/>
    </location>
</feature>
<dbReference type="EMBL" id="CAMPGE010005864">
    <property type="protein sequence ID" value="CAI2364707.1"/>
    <property type="molecule type" value="Genomic_DNA"/>
</dbReference>
<feature type="region of interest" description="Disordered" evidence="1">
    <location>
        <begin position="68"/>
        <end position="105"/>
    </location>
</feature>
<dbReference type="InterPro" id="IPR052394">
    <property type="entry name" value="LRR-containing"/>
</dbReference>
<dbReference type="SUPFAM" id="SSF52047">
    <property type="entry name" value="RNI-like"/>
    <property type="match status" value="1"/>
</dbReference>
<dbReference type="Gene3D" id="3.80.10.10">
    <property type="entry name" value="Ribonuclease Inhibitor"/>
    <property type="match status" value="2"/>
</dbReference>
<keyword evidence="3" id="KW-1185">Reference proteome</keyword>
<evidence type="ECO:0000256" key="1">
    <source>
        <dbReference type="SAM" id="MobiDB-lite"/>
    </source>
</evidence>
<feature type="compositionally biased region" description="Basic and acidic residues" evidence="1">
    <location>
        <begin position="1173"/>
        <end position="1184"/>
    </location>
</feature>
<feature type="region of interest" description="Disordered" evidence="1">
    <location>
        <begin position="1158"/>
        <end position="1190"/>
    </location>
</feature>
<feature type="compositionally biased region" description="Polar residues" evidence="1">
    <location>
        <begin position="449"/>
        <end position="459"/>
    </location>
</feature>
<organism evidence="2 3">
    <name type="scientific">Euplotes crassus</name>
    <dbReference type="NCBI Taxonomy" id="5936"/>
    <lineage>
        <taxon>Eukaryota</taxon>
        <taxon>Sar</taxon>
        <taxon>Alveolata</taxon>
        <taxon>Ciliophora</taxon>
        <taxon>Intramacronucleata</taxon>
        <taxon>Spirotrichea</taxon>
        <taxon>Hypotrichia</taxon>
        <taxon>Euplotida</taxon>
        <taxon>Euplotidae</taxon>
        <taxon>Moneuplotes</taxon>
    </lineage>
</organism>
<proteinExistence type="predicted"/>
<evidence type="ECO:0000313" key="3">
    <source>
        <dbReference type="Proteomes" id="UP001295684"/>
    </source>
</evidence>
<feature type="compositionally biased region" description="Polar residues" evidence="1">
    <location>
        <begin position="174"/>
        <end position="183"/>
    </location>
</feature>
<feature type="compositionally biased region" description="Basic and acidic residues" evidence="1">
    <location>
        <begin position="1531"/>
        <end position="1543"/>
    </location>
</feature>